<accession>A0A2G6KAX5</accession>
<dbReference type="Proteomes" id="UP000230821">
    <property type="component" value="Unassembled WGS sequence"/>
</dbReference>
<evidence type="ECO:0000259" key="2">
    <source>
        <dbReference type="PROSITE" id="PS50851"/>
    </source>
</evidence>
<dbReference type="PROSITE" id="PS50851">
    <property type="entry name" value="CHEW"/>
    <property type="match status" value="1"/>
</dbReference>
<dbReference type="GO" id="GO:0006935">
    <property type="term" value="P:chemotaxis"/>
    <property type="evidence" value="ECO:0007669"/>
    <property type="project" value="InterPro"/>
</dbReference>
<protein>
    <submittedName>
        <fullName evidence="3">Chemotaxis protein CheW</fullName>
    </submittedName>
</protein>
<dbReference type="InterPro" id="IPR039315">
    <property type="entry name" value="CheW"/>
</dbReference>
<dbReference type="GO" id="GO:0005829">
    <property type="term" value="C:cytosol"/>
    <property type="evidence" value="ECO:0007669"/>
    <property type="project" value="TreeGrafter"/>
</dbReference>
<proteinExistence type="predicted"/>
<feature type="domain" description="CheW-like" evidence="2">
    <location>
        <begin position="31"/>
        <end position="175"/>
    </location>
</feature>
<evidence type="ECO:0000313" key="4">
    <source>
        <dbReference type="Proteomes" id="UP000230821"/>
    </source>
</evidence>
<gene>
    <name evidence="3" type="ORF">CSA56_14040</name>
</gene>
<feature type="compositionally biased region" description="Basic and acidic residues" evidence="1">
    <location>
        <begin position="16"/>
        <end position="27"/>
    </location>
</feature>
<dbReference type="Pfam" id="PF01584">
    <property type="entry name" value="CheW"/>
    <property type="match status" value="1"/>
</dbReference>
<evidence type="ECO:0000313" key="3">
    <source>
        <dbReference type="EMBL" id="PIE32813.1"/>
    </source>
</evidence>
<sequence length="186" mass="20883">MEQTTVAAQGNQKSAPPREQRERQHETINPEIQQVCFILAGGEYAVDISLVKEIIKPTMEPTPVPQSPDFVEGVIDLRGDIIPILDLKKRFNIIENSEEIEPTRILVIKKEDIIVGFLVDSVTEVIRTRKNTIQNAPGKVVGIDTEYIWGVTKRTPESHLIMLLDIDKVLELTDEQSGRRGTADMA</sequence>
<dbReference type="GO" id="GO:0007165">
    <property type="term" value="P:signal transduction"/>
    <property type="evidence" value="ECO:0007669"/>
    <property type="project" value="InterPro"/>
</dbReference>
<reference evidence="3 4" key="1">
    <citation type="submission" date="2017-10" db="EMBL/GenBank/DDBJ databases">
        <title>Novel microbial diversity and functional potential in the marine mammal oral microbiome.</title>
        <authorList>
            <person name="Dudek N.K."/>
            <person name="Sun C.L."/>
            <person name="Burstein D."/>
            <person name="Kantor R.S."/>
            <person name="Aliaga Goltsman D.S."/>
            <person name="Bik E.M."/>
            <person name="Thomas B.C."/>
            <person name="Banfield J.F."/>
            <person name="Relman D.A."/>
        </authorList>
    </citation>
    <scope>NUCLEOTIDE SEQUENCE [LARGE SCALE GENOMIC DNA]</scope>
    <source>
        <strain evidence="3">DOLJORAL78_47_16</strain>
    </source>
</reference>
<comment type="caution">
    <text evidence="3">The sequence shown here is derived from an EMBL/GenBank/DDBJ whole genome shotgun (WGS) entry which is preliminary data.</text>
</comment>
<dbReference type="SMART" id="SM00260">
    <property type="entry name" value="CheW"/>
    <property type="match status" value="1"/>
</dbReference>
<dbReference type="InterPro" id="IPR002545">
    <property type="entry name" value="CheW-lke_dom"/>
</dbReference>
<dbReference type="PANTHER" id="PTHR22617:SF23">
    <property type="entry name" value="CHEMOTAXIS PROTEIN CHEW"/>
    <property type="match status" value="1"/>
</dbReference>
<dbReference type="Gene3D" id="2.30.30.40">
    <property type="entry name" value="SH3 Domains"/>
    <property type="match status" value="1"/>
</dbReference>
<organism evidence="3 4">
    <name type="scientific">candidate division KSB3 bacterium</name>
    <dbReference type="NCBI Taxonomy" id="2044937"/>
    <lineage>
        <taxon>Bacteria</taxon>
        <taxon>candidate division KSB3</taxon>
    </lineage>
</organism>
<feature type="region of interest" description="Disordered" evidence="1">
    <location>
        <begin position="1"/>
        <end position="27"/>
    </location>
</feature>
<dbReference type="InterPro" id="IPR036061">
    <property type="entry name" value="CheW-like_dom_sf"/>
</dbReference>
<dbReference type="AlphaFoldDB" id="A0A2G6KAX5"/>
<evidence type="ECO:0000256" key="1">
    <source>
        <dbReference type="SAM" id="MobiDB-lite"/>
    </source>
</evidence>
<feature type="compositionally biased region" description="Polar residues" evidence="1">
    <location>
        <begin position="1"/>
        <end position="14"/>
    </location>
</feature>
<name>A0A2G6KAX5_9BACT</name>
<dbReference type="SUPFAM" id="SSF50341">
    <property type="entry name" value="CheW-like"/>
    <property type="match status" value="1"/>
</dbReference>
<dbReference type="EMBL" id="PDSK01000107">
    <property type="protein sequence ID" value="PIE32813.1"/>
    <property type="molecule type" value="Genomic_DNA"/>
</dbReference>
<dbReference type="PANTHER" id="PTHR22617">
    <property type="entry name" value="CHEMOTAXIS SENSOR HISTIDINE KINASE-RELATED"/>
    <property type="match status" value="1"/>
</dbReference>
<dbReference type="Gene3D" id="2.40.50.180">
    <property type="entry name" value="CheA-289, Domain 4"/>
    <property type="match status" value="1"/>
</dbReference>